<dbReference type="EMBL" id="DWZD01000019">
    <property type="protein sequence ID" value="HJA78489.1"/>
    <property type="molecule type" value="Genomic_DNA"/>
</dbReference>
<sequence>MSQALQLLERAFQLARLEREALRTRNYDQAVKLSEQRQALMEAARDRLEASEHAAYRERLLQLADMQRELTALAREAHQSVLTSLQGTRKQKMRLRGYKQAVALSLQ</sequence>
<reference evidence="1" key="2">
    <citation type="submission" date="2021-04" db="EMBL/GenBank/DDBJ databases">
        <authorList>
            <person name="Gilroy R."/>
        </authorList>
    </citation>
    <scope>NUCLEOTIDE SEQUENCE</scope>
    <source>
        <strain evidence="1">5032</strain>
    </source>
</reference>
<protein>
    <submittedName>
        <fullName evidence="1">Uncharacterized protein</fullName>
    </submittedName>
</protein>
<proteinExistence type="predicted"/>
<reference evidence="1" key="1">
    <citation type="journal article" date="2021" name="PeerJ">
        <title>Extensive microbial diversity within the chicken gut microbiome revealed by metagenomics and culture.</title>
        <authorList>
            <person name="Gilroy R."/>
            <person name="Ravi A."/>
            <person name="Getino M."/>
            <person name="Pursley I."/>
            <person name="Horton D.L."/>
            <person name="Alikhan N.F."/>
            <person name="Baker D."/>
            <person name="Gharbi K."/>
            <person name="Hall N."/>
            <person name="Watson M."/>
            <person name="Adriaenssens E.M."/>
            <person name="Foster-Nyarko E."/>
            <person name="Jarju S."/>
            <person name="Secka A."/>
            <person name="Antonio M."/>
            <person name="Oren A."/>
            <person name="Chaudhuri R.R."/>
            <person name="La Ragione R."/>
            <person name="Hildebrand F."/>
            <person name="Pallen M.J."/>
        </authorList>
    </citation>
    <scope>NUCLEOTIDE SEQUENCE</scope>
    <source>
        <strain evidence="1">5032</strain>
    </source>
</reference>
<comment type="caution">
    <text evidence="1">The sequence shown here is derived from an EMBL/GenBank/DDBJ whole genome shotgun (WGS) entry which is preliminary data.</text>
</comment>
<evidence type="ECO:0000313" key="2">
    <source>
        <dbReference type="Proteomes" id="UP000823821"/>
    </source>
</evidence>
<name>A0A9D2HMC1_9BACT</name>
<accession>A0A9D2HMC1</accession>
<dbReference type="AlphaFoldDB" id="A0A9D2HMC1"/>
<gene>
    <name evidence="1" type="ORF">H9784_02805</name>
</gene>
<organism evidence="1 2">
    <name type="scientific">Candidatus Desulfovibrio intestinavium</name>
    <dbReference type="NCBI Taxonomy" id="2838534"/>
    <lineage>
        <taxon>Bacteria</taxon>
        <taxon>Pseudomonadati</taxon>
        <taxon>Thermodesulfobacteriota</taxon>
        <taxon>Desulfovibrionia</taxon>
        <taxon>Desulfovibrionales</taxon>
        <taxon>Desulfovibrionaceae</taxon>
        <taxon>Desulfovibrio</taxon>
    </lineage>
</organism>
<evidence type="ECO:0000313" key="1">
    <source>
        <dbReference type="EMBL" id="HJA78489.1"/>
    </source>
</evidence>
<dbReference type="Proteomes" id="UP000823821">
    <property type="component" value="Unassembled WGS sequence"/>
</dbReference>